<name>A0ABV6MUZ3_9PSEU</name>
<gene>
    <name evidence="6" type="ORF">ACFFH7_20505</name>
</gene>
<keyword evidence="5" id="KW-0732">Signal</keyword>
<dbReference type="Pfam" id="PF04228">
    <property type="entry name" value="Zn_peptidase"/>
    <property type="match status" value="1"/>
</dbReference>
<feature type="chain" id="PRO_5047145101" evidence="5">
    <location>
        <begin position="22"/>
        <end position="456"/>
    </location>
</feature>
<accession>A0ABV6MUZ3</accession>
<dbReference type="Proteomes" id="UP001589810">
    <property type="component" value="Unassembled WGS sequence"/>
</dbReference>
<feature type="signal peptide" evidence="5">
    <location>
        <begin position="1"/>
        <end position="21"/>
    </location>
</feature>
<keyword evidence="3" id="KW-1133">Transmembrane helix</keyword>
<reference evidence="6 7" key="1">
    <citation type="submission" date="2024-09" db="EMBL/GenBank/DDBJ databases">
        <authorList>
            <person name="Sun Q."/>
            <person name="Mori K."/>
        </authorList>
    </citation>
    <scope>NUCLEOTIDE SEQUENCE [LARGE SCALE GENOMIC DNA]</scope>
    <source>
        <strain evidence="6 7">TBRC 1432</strain>
    </source>
</reference>
<evidence type="ECO:0000313" key="6">
    <source>
        <dbReference type="EMBL" id="MFC0543897.1"/>
    </source>
</evidence>
<organism evidence="6 7">
    <name type="scientific">Kutzneria chonburiensis</name>
    <dbReference type="NCBI Taxonomy" id="1483604"/>
    <lineage>
        <taxon>Bacteria</taxon>
        <taxon>Bacillati</taxon>
        <taxon>Actinomycetota</taxon>
        <taxon>Actinomycetes</taxon>
        <taxon>Pseudonocardiales</taxon>
        <taxon>Pseudonocardiaceae</taxon>
        <taxon>Kutzneria</taxon>
    </lineage>
</organism>
<dbReference type="PANTHER" id="PTHR30168">
    <property type="entry name" value="PUTATIVE MEMBRANE PROTEIN YPFJ"/>
    <property type="match status" value="1"/>
</dbReference>
<dbReference type="RefSeq" id="WP_273935382.1">
    <property type="nucleotide sequence ID" value="NZ_CP097263.1"/>
</dbReference>
<evidence type="ECO:0000256" key="1">
    <source>
        <dbReference type="ARBA" id="ARBA00004167"/>
    </source>
</evidence>
<comment type="subcellular location">
    <subcellularLocation>
        <location evidence="1">Membrane</location>
        <topology evidence="1">Single-pass membrane protein</topology>
    </subcellularLocation>
</comment>
<evidence type="ECO:0000256" key="4">
    <source>
        <dbReference type="ARBA" id="ARBA00023136"/>
    </source>
</evidence>
<evidence type="ECO:0000256" key="3">
    <source>
        <dbReference type="ARBA" id="ARBA00022989"/>
    </source>
</evidence>
<evidence type="ECO:0000256" key="5">
    <source>
        <dbReference type="SAM" id="SignalP"/>
    </source>
</evidence>
<dbReference type="PANTHER" id="PTHR30168:SF0">
    <property type="entry name" value="INNER MEMBRANE PROTEIN"/>
    <property type="match status" value="1"/>
</dbReference>
<dbReference type="SUPFAM" id="SSF55486">
    <property type="entry name" value="Metalloproteases ('zincins'), catalytic domain"/>
    <property type="match status" value="1"/>
</dbReference>
<comment type="caution">
    <text evidence="6">The sequence shown here is derived from an EMBL/GenBank/DDBJ whole genome shotgun (WGS) entry which is preliminary data.</text>
</comment>
<keyword evidence="4" id="KW-0472">Membrane</keyword>
<keyword evidence="7" id="KW-1185">Reference proteome</keyword>
<dbReference type="EMBL" id="JBHLUD010000007">
    <property type="protein sequence ID" value="MFC0543897.1"/>
    <property type="molecule type" value="Genomic_DNA"/>
</dbReference>
<evidence type="ECO:0000313" key="7">
    <source>
        <dbReference type="Proteomes" id="UP001589810"/>
    </source>
</evidence>
<dbReference type="InterPro" id="IPR007343">
    <property type="entry name" value="Uncharacterised_pept_Zn_put"/>
</dbReference>
<evidence type="ECO:0000256" key="2">
    <source>
        <dbReference type="ARBA" id="ARBA00022692"/>
    </source>
</evidence>
<keyword evidence="2" id="KW-0812">Transmembrane</keyword>
<sequence length="456" mass="46944">MLGTARLVVALVAVLCAGGCAYVDGVAEPVGADSVLVDGGVAPTFVKDTDQGTTDRLAASTISDVQAFWKQNFPSVFGKPWRDLTGGAYSVDTVSSKGAAPPCTEQASDVEGNAFYCPSKDSIAWDRSALLPVLRDQFGDAAVVVVLAHEMGHAVQSRTSPTADMARRDPDRYPTILIETMADCYSGAFVRSVADGKAPHLRITSAQLDKAIGALATFRDPVGTSSAEDGAHGDAFDRVSAFQDGYQQGAKLCAGMSVDNRQFTQRTFTSLTDKARGGNIPLPDLVKAMEPDLNAYFGGLAGSRWSAPKLTQSDGPASCSSGGDQGPVAFCPATKSVLLATKGTVAVLVSSIGDYAAGTLLATRYALAALSALGKPIDSGDAGRSAVCLAGAYTASVPARNQTLRLSPGDLDKSVGVLLAYDYGSRTTAGTPIPTGFARVLAFRAGFAGGAKSCGV</sequence>
<protein>
    <submittedName>
        <fullName evidence="6">Neutral zinc metallopeptidase</fullName>
    </submittedName>
</protein>
<proteinExistence type="predicted"/>